<feature type="transmembrane region" description="Helical" evidence="1">
    <location>
        <begin position="266"/>
        <end position="285"/>
    </location>
</feature>
<evidence type="ECO:0000313" key="3">
    <source>
        <dbReference type="EMBL" id="PRZ20371.1"/>
    </source>
</evidence>
<organism evidence="4 5">
    <name type="scientific">Flavobacterium granuli</name>
    <dbReference type="NCBI Taxonomy" id="280093"/>
    <lineage>
        <taxon>Bacteria</taxon>
        <taxon>Pseudomonadati</taxon>
        <taxon>Bacteroidota</taxon>
        <taxon>Flavobacteriia</taxon>
        <taxon>Flavobacteriales</taxon>
        <taxon>Flavobacteriaceae</taxon>
        <taxon>Flavobacterium</taxon>
    </lineage>
</organism>
<dbReference type="EMBL" id="FQWO01000014">
    <property type="protein sequence ID" value="SHH49982.1"/>
    <property type="molecule type" value="Genomic_DNA"/>
</dbReference>
<feature type="domain" description="TonB C-terminal" evidence="2">
    <location>
        <begin position="490"/>
        <end position="581"/>
    </location>
</feature>
<dbReference type="Proteomes" id="UP000237771">
    <property type="component" value="Unassembled WGS sequence"/>
</dbReference>
<dbReference type="Proteomes" id="UP000184384">
    <property type="component" value="Unassembled WGS sequence"/>
</dbReference>
<dbReference type="EMBL" id="PVUB01000012">
    <property type="protein sequence ID" value="PRZ20371.1"/>
    <property type="molecule type" value="Genomic_DNA"/>
</dbReference>
<dbReference type="PANTHER" id="PTHR33446:SF2">
    <property type="entry name" value="PROTEIN TONB"/>
    <property type="match status" value="1"/>
</dbReference>
<dbReference type="InterPro" id="IPR051045">
    <property type="entry name" value="TonB-dependent_transducer"/>
</dbReference>
<evidence type="ECO:0000313" key="6">
    <source>
        <dbReference type="Proteomes" id="UP000237771"/>
    </source>
</evidence>
<dbReference type="InterPro" id="IPR037682">
    <property type="entry name" value="TonB_C"/>
</dbReference>
<keyword evidence="1" id="KW-0812">Transmembrane</keyword>
<evidence type="ECO:0000256" key="1">
    <source>
        <dbReference type="SAM" id="Phobius"/>
    </source>
</evidence>
<dbReference type="AlphaFoldDB" id="A0A1M5TGV3"/>
<sequence>MIDFLIKSTLSLVVLLAVYHLALEKEKMHQFNRFYLLFSMLFSFAIPFISIEVIQEVAQHEATQNTISMEGSSVNVLEESTNYWLIAAWSLYGLVALALLFRFILNVSKLNAKTKSNPTIDYKKAKLVLLQEETLPYTFLNSIFINKTDYHHRKIEAELYTHELIHVSQKHTLDILFIETLKVIFWFNPIFVFYKKAIQLNHEFLADEKVVKSHNNVPFYQNLLLSKANANPTYYLASNLNYSVTKKRLIMMTKTTSASRTVLKKLVLIPVLTGLTFLVCVETVAQEKTPSTPKKTIQSESSKDKRRDTYYAGVKIIVKDPNKKILIDKKYEELTLAEKTRYLSYIPSANAKKTPTEKEFQSWKNEKDFAIWFDGKNIPNSKLDHYTTKDIAYFSVSFIYKNARTKQHPQLHQLSLYSPAYFDKNLKDSHLKFSGKKITIILNKKKNTEAINKISNKKDKTQPVRIKTDDQKENKIHNTASVNEKPNFPGGMENFFKFVAANFKIPQTPDDVKLKGKVYVTFIVEVDGSLNDFKILRDIGYGTGEEAVRVLKLSPKWTPGKVNGEAVRTMYSVPITIQSKI</sequence>
<dbReference type="SUPFAM" id="SSF74653">
    <property type="entry name" value="TolA/TonB C-terminal domain"/>
    <property type="match status" value="1"/>
</dbReference>
<dbReference type="Pfam" id="PF03544">
    <property type="entry name" value="TonB_C"/>
    <property type="match status" value="1"/>
</dbReference>
<dbReference type="GO" id="GO:0098797">
    <property type="term" value="C:plasma membrane protein complex"/>
    <property type="evidence" value="ECO:0007669"/>
    <property type="project" value="TreeGrafter"/>
</dbReference>
<keyword evidence="1" id="KW-0472">Membrane</keyword>
<dbReference type="RefSeq" id="WP_072945808.1">
    <property type="nucleotide sequence ID" value="NZ_FQWO01000014.1"/>
</dbReference>
<reference evidence="3 6" key="3">
    <citation type="submission" date="2018-03" db="EMBL/GenBank/DDBJ databases">
        <title>Genomic Encyclopedia of Archaeal and Bacterial Type Strains, Phase II (KMG-II): from individual species to whole genera.</title>
        <authorList>
            <person name="Goeker M."/>
        </authorList>
    </citation>
    <scope>NUCLEOTIDE SEQUENCE [LARGE SCALE GENOMIC DNA]</scope>
    <source>
        <strain evidence="3 6">DSM 17797</strain>
    </source>
</reference>
<dbReference type="PANTHER" id="PTHR33446">
    <property type="entry name" value="PROTEIN TONB-RELATED"/>
    <property type="match status" value="1"/>
</dbReference>
<dbReference type="GO" id="GO:0055085">
    <property type="term" value="P:transmembrane transport"/>
    <property type="evidence" value="ECO:0007669"/>
    <property type="project" value="InterPro"/>
</dbReference>
<accession>A0A1M5TGV3</accession>
<feature type="transmembrane region" description="Helical" evidence="1">
    <location>
        <begin position="34"/>
        <end position="54"/>
    </location>
</feature>
<protein>
    <submittedName>
        <fullName evidence="3">Beta-lactamase regulating signal transducer with metallopeptidase domain</fullName>
    </submittedName>
    <submittedName>
        <fullName evidence="4">Signal transducer regulating beta-lactamase production, contains metallopeptidase domain</fullName>
    </submittedName>
</protein>
<gene>
    <name evidence="3" type="ORF">BC624_11263</name>
    <name evidence="4" type="ORF">SAMN05443373_11463</name>
</gene>
<evidence type="ECO:0000313" key="4">
    <source>
        <dbReference type="EMBL" id="SHH49982.1"/>
    </source>
</evidence>
<name>A0A1M5TGV3_9FLAO</name>
<evidence type="ECO:0000313" key="5">
    <source>
        <dbReference type="Proteomes" id="UP000184384"/>
    </source>
</evidence>
<dbReference type="Pfam" id="PF05569">
    <property type="entry name" value="Peptidase_M56"/>
    <property type="match status" value="1"/>
</dbReference>
<feature type="transmembrane region" description="Helical" evidence="1">
    <location>
        <begin position="6"/>
        <end position="22"/>
    </location>
</feature>
<reference evidence="5" key="2">
    <citation type="submission" date="2016-11" db="EMBL/GenBank/DDBJ databases">
        <authorList>
            <person name="Varghese N."/>
            <person name="Submissions S."/>
        </authorList>
    </citation>
    <scope>NUCLEOTIDE SEQUENCE [LARGE SCALE GENOMIC DNA]</scope>
    <source>
        <strain evidence="5">DSM 19729</strain>
    </source>
</reference>
<proteinExistence type="predicted"/>
<feature type="transmembrane region" description="Helical" evidence="1">
    <location>
        <begin position="83"/>
        <end position="105"/>
    </location>
</feature>
<dbReference type="GO" id="GO:0031992">
    <property type="term" value="F:energy transducer activity"/>
    <property type="evidence" value="ECO:0007669"/>
    <property type="project" value="TreeGrafter"/>
</dbReference>
<keyword evidence="1" id="KW-1133">Transmembrane helix</keyword>
<dbReference type="Gene3D" id="3.30.1150.10">
    <property type="match status" value="1"/>
</dbReference>
<keyword evidence="6" id="KW-1185">Reference proteome</keyword>
<dbReference type="InterPro" id="IPR008756">
    <property type="entry name" value="Peptidase_M56"/>
</dbReference>
<dbReference type="PROSITE" id="PS52015">
    <property type="entry name" value="TONB_CTD"/>
    <property type="match status" value="1"/>
</dbReference>
<evidence type="ECO:0000259" key="2">
    <source>
        <dbReference type="PROSITE" id="PS52015"/>
    </source>
</evidence>
<reference evidence="4" key="1">
    <citation type="submission" date="2016-11" db="EMBL/GenBank/DDBJ databases">
        <authorList>
            <person name="Jaros S."/>
            <person name="Januszkiewicz K."/>
            <person name="Wedrychowicz H."/>
        </authorList>
    </citation>
    <scope>NUCLEOTIDE SEQUENCE [LARGE SCALE GENOMIC DNA]</scope>
    <source>
        <strain evidence="4">DSM 19729</strain>
    </source>
</reference>
<dbReference type="STRING" id="280093.SAMN05443373_11463"/>